<comment type="cofactor">
    <cofactor evidence="12">
        <name>pyridoxal 5'-phosphate</name>
        <dbReference type="ChEBI" id="CHEBI:597326"/>
    </cofactor>
    <text evidence="12">Binds 1 pyridoxal phosphate per subunit.</text>
</comment>
<keyword evidence="7" id="KW-0746">Sphingolipid metabolism</keyword>
<dbReference type="Gene3D" id="3.40.640.10">
    <property type="entry name" value="Type I PLP-dependent aspartate aminotransferase-like (Major domain)"/>
    <property type="match status" value="1"/>
</dbReference>
<dbReference type="NCBIfam" id="TIGR01822">
    <property type="entry name" value="2am3keto_CoA"/>
    <property type="match status" value="1"/>
</dbReference>
<comment type="pathway">
    <text evidence="12">Amino-acid degradation; L-threonine degradation via oxydo-reductase pathway; glycine from L-threonine: step 2/2.</text>
</comment>
<dbReference type="InterPro" id="IPR015424">
    <property type="entry name" value="PyrdxlP-dep_Trfase"/>
</dbReference>
<evidence type="ECO:0000256" key="12">
    <source>
        <dbReference type="HAMAP-Rule" id="MF_00985"/>
    </source>
</evidence>
<comment type="pathway">
    <text evidence="2">Lipid metabolism; sphingolipid metabolism.</text>
</comment>
<feature type="binding site" evidence="12">
    <location>
        <begin position="274"/>
        <end position="275"/>
    </location>
    <ligand>
        <name>pyridoxal 5'-phosphate</name>
        <dbReference type="ChEBI" id="CHEBI:597326"/>
        <note>ligand shared between dimeric partners</note>
    </ligand>
</feature>
<evidence type="ECO:0000259" key="13">
    <source>
        <dbReference type="Pfam" id="PF00155"/>
    </source>
</evidence>
<dbReference type="InterPro" id="IPR001917">
    <property type="entry name" value="Aminotrans_II_pyridoxalP_BS"/>
</dbReference>
<dbReference type="InterPro" id="IPR015422">
    <property type="entry name" value="PyrdxlP-dep_Trfase_small"/>
</dbReference>
<protein>
    <recommendedName>
        <fullName evidence="12">2-amino-3-ketobutyrate coenzyme A ligase</fullName>
        <shortName evidence="12">AKB ligase</shortName>
        <ecNumber evidence="12">2.3.1.29</ecNumber>
    </recommendedName>
    <alternativeName>
        <fullName evidence="12">Glycine acetyltransferase</fullName>
    </alternativeName>
</protein>
<keyword evidence="15" id="KW-1185">Reference proteome</keyword>
<evidence type="ECO:0000313" key="14">
    <source>
        <dbReference type="EMBL" id="TDK41859.1"/>
    </source>
</evidence>
<dbReference type="UniPathway" id="UPA00046">
    <property type="reaction ID" value="UER00506"/>
</dbReference>
<dbReference type="PROSITE" id="PS00599">
    <property type="entry name" value="AA_TRANSFER_CLASS_2"/>
    <property type="match status" value="1"/>
</dbReference>
<comment type="similarity">
    <text evidence="4">Belongs to the class-II pyridoxal-phosphate-dependent aminotransferase family. BioF subfamily.</text>
</comment>
<dbReference type="InterPro" id="IPR015421">
    <property type="entry name" value="PyrdxlP-dep_Trfase_major"/>
</dbReference>
<feature type="binding site" evidence="12">
    <location>
        <position position="368"/>
    </location>
    <ligand>
        <name>substrate</name>
    </ligand>
</feature>
<dbReference type="EC" id="2.3.1.29" evidence="12"/>
<evidence type="ECO:0000313" key="15">
    <source>
        <dbReference type="Proteomes" id="UP000295438"/>
    </source>
</evidence>
<comment type="function">
    <text evidence="12">Catalyzes the cleavage of 2-amino-3-ketobutyrate to glycine and acetyl-CoA.</text>
</comment>
<dbReference type="FunFam" id="3.40.640.10:FF:000006">
    <property type="entry name" value="5-aminolevulinate synthase, mitochondrial"/>
    <property type="match status" value="1"/>
</dbReference>
<evidence type="ECO:0000256" key="3">
    <source>
        <dbReference type="ARBA" id="ARBA00004991"/>
    </source>
</evidence>
<evidence type="ECO:0000256" key="4">
    <source>
        <dbReference type="ARBA" id="ARBA00010008"/>
    </source>
</evidence>
<dbReference type="CDD" id="cd06454">
    <property type="entry name" value="KBL_like"/>
    <property type="match status" value="1"/>
</dbReference>
<evidence type="ECO:0000256" key="2">
    <source>
        <dbReference type="ARBA" id="ARBA00004760"/>
    </source>
</evidence>
<dbReference type="GO" id="GO:0004758">
    <property type="term" value="F:serine C-palmitoyltransferase activity"/>
    <property type="evidence" value="ECO:0007669"/>
    <property type="project" value="UniProtKB-EC"/>
</dbReference>
<dbReference type="FunFam" id="3.90.1150.10:FF:000004">
    <property type="entry name" value="2-amino-3-ketobutyrate coenzyme A ligase"/>
    <property type="match status" value="1"/>
</dbReference>
<keyword evidence="6 12" id="KW-0663">Pyridoxal phosphate</keyword>
<feature type="modified residue" description="N6-(pyridoxal phosphate)lysine" evidence="12">
    <location>
        <position position="244"/>
    </location>
</feature>
<dbReference type="RefSeq" id="WP_133391920.1">
    <property type="nucleotide sequence ID" value="NZ_SMUW01000037.1"/>
</dbReference>
<evidence type="ECO:0000256" key="5">
    <source>
        <dbReference type="ARBA" id="ARBA00022679"/>
    </source>
</evidence>
<dbReference type="GO" id="GO:0008890">
    <property type="term" value="F:glycine C-acetyltransferase activity"/>
    <property type="evidence" value="ECO:0007669"/>
    <property type="project" value="UniProtKB-UniRule"/>
</dbReference>
<dbReference type="HAMAP" id="MF_00985">
    <property type="entry name" value="2am3keto_CoA_ligase"/>
    <property type="match status" value="1"/>
</dbReference>
<dbReference type="EMBL" id="SMUW01000037">
    <property type="protein sequence ID" value="TDK41859.1"/>
    <property type="molecule type" value="Genomic_DNA"/>
</dbReference>
<dbReference type="GO" id="GO:0019518">
    <property type="term" value="P:L-threonine catabolic process to glycine"/>
    <property type="evidence" value="ECO:0007669"/>
    <property type="project" value="UniProtKB-UniRule"/>
</dbReference>
<comment type="caution">
    <text evidence="14">The sequence shown here is derived from an EMBL/GenBank/DDBJ whole genome shotgun (WGS) entry which is preliminary data.</text>
</comment>
<dbReference type="PANTHER" id="PTHR13693:SF103">
    <property type="entry name" value="AMINOTRANSFERASE CLASS I_CLASSII DOMAIN-CONTAINING PROTEIN"/>
    <property type="match status" value="1"/>
</dbReference>
<feature type="binding site" description="in other chain" evidence="12">
    <location>
        <begin position="241"/>
        <end position="244"/>
    </location>
    <ligand>
        <name>pyridoxal 5'-phosphate</name>
        <dbReference type="ChEBI" id="CHEBI:597326"/>
        <note>ligand shared between dimeric partners</note>
    </ligand>
</feature>
<keyword evidence="9 12" id="KW-0012">Acyltransferase</keyword>
<evidence type="ECO:0000256" key="7">
    <source>
        <dbReference type="ARBA" id="ARBA00022919"/>
    </source>
</evidence>
<accession>A0A4R5URZ0</accession>
<evidence type="ECO:0000256" key="11">
    <source>
        <dbReference type="ARBA" id="ARBA00055827"/>
    </source>
</evidence>
<comment type="pathway">
    <text evidence="3">Sphingolipid metabolism.</text>
</comment>
<evidence type="ECO:0000256" key="8">
    <source>
        <dbReference type="ARBA" id="ARBA00023098"/>
    </source>
</evidence>
<dbReference type="AlphaFoldDB" id="A0A4R5URZ0"/>
<dbReference type="SUPFAM" id="SSF53383">
    <property type="entry name" value="PLP-dependent transferases"/>
    <property type="match status" value="1"/>
</dbReference>
<gene>
    <name evidence="12 14" type="primary">kbl</name>
    <name evidence="14" type="ORF">E1898_17940</name>
</gene>
<dbReference type="GO" id="GO:0030170">
    <property type="term" value="F:pyridoxal phosphate binding"/>
    <property type="evidence" value="ECO:0007669"/>
    <property type="project" value="UniProtKB-UniRule"/>
</dbReference>
<name>A0A4R5URZ0_9BACT</name>
<organism evidence="14 15">
    <name type="scientific">Algoriphagus formosus</name>
    <dbReference type="NCBI Taxonomy" id="2007308"/>
    <lineage>
        <taxon>Bacteria</taxon>
        <taxon>Pseudomonadati</taxon>
        <taxon>Bacteroidota</taxon>
        <taxon>Cytophagia</taxon>
        <taxon>Cytophagales</taxon>
        <taxon>Cyclobacteriaceae</taxon>
        <taxon>Algoriphagus</taxon>
    </lineage>
</organism>
<comment type="pathway">
    <text evidence="1">Cofactor biosynthesis; biotin biosynthesis.</text>
</comment>
<dbReference type="Pfam" id="PF00155">
    <property type="entry name" value="Aminotran_1_2"/>
    <property type="match status" value="1"/>
</dbReference>
<comment type="function">
    <text evidence="11">Involved in de novo bacterial ceramide synthesis. Catalyzes the condensation of L-serine with palmitoyl-CoA (hexadecanoyl-CoA) to produce 3-oxosphinganine. Also capable of using alanine as substrate leading to the formation of 1-deoxysphinganine (1-deoxySa). Contributes to the levels of endogenous sphingolipids in its host.</text>
</comment>
<comment type="subunit">
    <text evidence="12">Homodimer.</text>
</comment>
<dbReference type="GO" id="GO:0030148">
    <property type="term" value="P:sphingolipid biosynthetic process"/>
    <property type="evidence" value="ECO:0007669"/>
    <property type="project" value="UniProtKB-ARBA"/>
</dbReference>
<dbReference type="GO" id="GO:0005737">
    <property type="term" value="C:cytoplasm"/>
    <property type="evidence" value="ECO:0007669"/>
    <property type="project" value="UniProtKB-ARBA"/>
</dbReference>
<feature type="binding site" description="in other chain" evidence="12">
    <location>
        <position position="185"/>
    </location>
    <ligand>
        <name>pyridoxal 5'-phosphate</name>
        <dbReference type="ChEBI" id="CHEBI:597326"/>
        <note>ligand shared between dimeric partners</note>
    </ligand>
</feature>
<sequence length="398" mass="43726">MYQQIKPKFEQEIAEIKEAGLFKKERVITSPQGAEITIEGGKKVLNFCANNYLGLSSHPKIIEAAKAAIDSHGFGLSSVRFICGTQDIHKELERKISEFLGTEDTILYAAAFDANGGVFEPLLGPEDAIISDALNHASIIDGVRLCKAMRFRYLHNDMSDLEEKLKEAREAGAKQIVIVTDGVFSMDGTIAQLDKIVELAEKYEAMVMSDECHSTGFIGKSGRGVHEHRGVMGKLDIITGTLGKALGGASGGFTSGKKEIIELLRQRSRPYLFSNTLAPSITGASIAVFDLLSETTELRDKLEDNTKYFRSKMEEAGFDIKPGEHPIVPIMLYDAVLSQKMAEKLLEKGIYVIGFYYPVVPKGQARIRVQISAAHDKKHLDQAIQAFIEVGKELGVIS</sequence>
<dbReference type="PANTHER" id="PTHR13693">
    <property type="entry name" value="CLASS II AMINOTRANSFERASE/8-AMINO-7-OXONONANOATE SYNTHASE"/>
    <property type="match status" value="1"/>
</dbReference>
<evidence type="ECO:0000256" key="10">
    <source>
        <dbReference type="ARBA" id="ARBA00047854"/>
    </source>
</evidence>
<dbReference type="InterPro" id="IPR050087">
    <property type="entry name" value="AON_synthase_class-II"/>
</dbReference>
<dbReference type="InterPro" id="IPR004839">
    <property type="entry name" value="Aminotransferase_I/II_large"/>
</dbReference>
<dbReference type="InterPro" id="IPR011282">
    <property type="entry name" value="2am3keto_CoA_ligase"/>
</dbReference>
<dbReference type="GO" id="GO:0016020">
    <property type="term" value="C:membrane"/>
    <property type="evidence" value="ECO:0007669"/>
    <property type="project" value="GOC"/>
</dbReference>
<reference evidence="14 15" key="1">
    <citation type="submission" date="2019-03" db="EMBL/GenBank/DDBJ databases">
        <title>Algoriphagus aquimaris sp. nov., isolated form marine sediment in Pohang, Korea.</title>
        <authorList>
            <person name="Kim J."/>
            <person name="Yoon S.-H."/>
            <person name="Lee S.-S."/>
        </authorList>
    </citation>
    <scope>NUCLEOTIDE SEQUENCE [LARGE SCALE GENOMIC DNA]</scope>
    <source>
        <strain evidence="14 15">F21</strain>
    </source>
</reference>
<dbReference type="NCBIfam" id="NF005394">
    <property type="entry name" value="PRK06939.1"/>
    <property type="match status" value="1"/>
</dbReference>
<feature type="domain" description="Aminotransferase class I/classII large" evidence="13">
    <location>
        <begin position="42"/>
        <end position="387"/>
    </location>
</feature>
<comment type="caution">
    <text evidence="12">Lacks conserved residue(s) required for the propagation of feature annotation.</text>
</comment>
<comment type="catalytic activity">
    <reaction evidence="12">
        <text>glycine + acetyl-CoA = (2S)-2-amino-3-oxobutanoate + CoA</text>
        <dbReference type="Rhea" id="RHEA:20736"/>
        <dbReference type="ChEBI" id="CHEBI:57287"/>
        <dbReference type="ChEBI" id="CHEBI:57288"/>
        <dbReference type="ChEBI" id="CHEBI:57305"/>
        <dbReference type="ChEBI" id="CHEBI:78948"/>
        <dbReference type="EC" id="2.3.1.29"/>
    </reaction>
</comment>
<evidence type="ECO:0000256" key="1">
    <source>
        <dbReference type="ARBA" id="ARBA00004746"/>
    </source>
</evidence>
<evidence type="ECO:0000256" key="9">
    <source>
        <dbReference type="ARBA" id="ARBA00023315"/>
    </source>
</evidence>
<proteinExistence type="inferred from homology"/>
<dbReference type="Gene3D" id="3.90.1150.10">
    <property type="entry name" value="Aspartate Aminotransferase, domain 1"/>
    <property type="match status" value="1"/>
</dbReference>
<comment type="catalytic activity">
    <reaction evidence="10">
        <text>L-serine + hexadecanoyl-CoA + H(+) = 3-oxosphinganine + CO2 + CoA</text>
        <dbReference type="Rhea" id="RHEA:14761"/>
        <dbReference type="ChEBI" id="CHEBI:15378"/>
        <dbReference type="ChEBI" id="CHEBI:16526"/>
        <dbReference type="ChEBI" id="CHEBI:33384"/>
        <dbReference type="ChEBI" id="CHEBI:57287"/>
        <dbReference type="ChEBI" id="CHEBI:57379"/>
        <dbReference type="ChEBI" id="CHEBI:58299"/>
        <dbReference type="EC" id="2.3.1.50"/>
    </reaction>
    <physiologicalReaction direction="left-to-right" evidence="10">
        <dbReference type="Rhea" id="RHEA:14762"/>
    </physiologicalReaction>
</comment>
<keyword evidence="5 12" id="KW-0808">Transferase</keyword>
<keyword evidence="8" id="KW-0443">Lipid metabolism</keyword>
<dbReference type="Proteomes" id="UP000295438">
    <property type="component" value="Unassembled WGS sequence"/>
</dbReference>
<evidence type="ECO:0000256" key="6">
    <source>
        <dbReference type="ARBA" id="ARBA00022898"/>
    </source>
</evidence>
<feature type="binding site" evidence="12">
    <location>
        <position position="136"/>
    </location>
    <ligand>
        <name>substrate</name>
    </ligand>
</feature>